<dbReference type="InterPro" id="IPR036621">
    <property type="entry name" value="Anticodon-bd_dom_sf"/>
</dbReference>
<dbReference type="SUPFAM" id="SSF52954">
    <property type="entry name" value="Class II aaRS ABD-related"/>
    <property type="match status" value="1"/>
</dbReference>
<evidence type="ECO:0000313" key="9">
    <source>
        <dbReference type="Proteomes" id="UP000596276"/>
    </source>
</evidence>
<evidence type="ECO:0000256" key="4">
    <source>
        <dbReference type="ARBA" id="ARBA00022840"/>
    </source>
</evidence>
<evidence type="ECO:0000256" key="6">
    <source>
        <dbReference type="ARBA" id="ARBA00023146"/>
    </source>
</evidence>
<accession>B8NS58</accession>
<keyword evidence="3" id="KW-0547">Nucleotide-binding</keyword>
<dbReference type="GO" id="GO:0005524">
    <property type="term" value="F:ATP binding"/>
    <property type="evidence" value="ECO:0007669"/>
    <property type="project" value="UniProtKB-KW"/>
</dbReference>
<feature type="domain" description="Aminoacyl-transfer RNA synthetases class-II family profile" evidence="7">
    <location>
        <begin position="53"/>
        <end position="236"/>
    </location>
</feature>
<dbReference type="EMBL" id="CP044619">
    <property type="protein sequence ID" value="QRD89186.1"/>
    <property type="molecule type" value="Genomic_DNA"/>
</dbReference>
<dbReference type="GO" id="GO:0005737">
    <property type="term" value="C:cytoplasm"/>
    <property type="evidence" value="ECO:0007669"/>
    <property type="project" value="InterPro"/>
</dbReference>
<keyword evidence="9" id="KW-1185">Reference proteome</keyword>
<dbReference type="InterPro" id="IPR045864">
    <property type="entry name" value="aa-tRNA-synth_II/BPL/LPL"/>
</dbReference>
<protein>
    <recommendedName>
        <fullName evidence="1">proline--tRNA ligase</fullName>
        <ecNumber evidence="1">6.1.1.15</ecNumber>
    </recommendedName>
</protein>
<gene>
    <name evidence="8" type="ORF">F9C07_11280</name>
</gene>
<dbReference type="Pfam" id="PF03129">
    <property type="entry name" value="HGTP_anticodon"/>
    <property type="match status" value="1"/>
</dbReference>
<dbReference type="OMA" id="HRWEMRT"/>
<dbReference type="InterPro" id="IPR006195">
    <property type="entry name" value="aa-tRNA-synth_II"/>
</dbReference>
<evidence type="ECO:0000313" key="8">
    <source>
        <dbReference type="EMBL" id="QRD89186.1"/>
    </source>
</evidence>
<dbReference type="Pfam" id="PF00587">
    <property type="entry name" value="tRNA-synt_2b"/>
    <property type="match status" value="1"/>
</dbReference>
<dbReference type="InterPro" id="IPR016061">
    <property type="entry name" value="Pro-tRNA_ligase_II_C"/>
</dbReference>
<dbReference type="Proteomes" id="UP000596276">
    <property type="component" value="Chromosome 1"/>
</dbReference>
<sequence length="514" mass="57698">MLKSILGISPPRVEVNKEDDFDTWYEQVVVKGEMIDHCCLPGYFILKPVAYGMWEKVRSWLADHLQPLELQSFSVPILPYLGDRAQAPYAVSGSSSFPNAESVIYPYCRKWIKSHRDLPLRMNQWCIRFQHEQNPQPLLRSCEYLLQEVHSAHITKDSARQEAAQILELYSLLYRDLLAIPVVKGYKNAAYLQDTDISTGVVIAYIPATNQCIEGAKCHEFGQTLSKAYEITVRDPSATAEPAALLHVWQNCWRISIRALGVMVATHSDNHGLVLPPRIAETQVAIVAAQASSTDEQLILDTETDRLVSRLSSAGIRVKVDDLEGYSLGWRFNEWIVSGTPLFIVLGPNEVTNQVVTIGRRDLLHAEGKVEAAIPELHTIIPTTLANIQEELYRNALAKFQADQTRIADNWDDFIKSLYRDKLVCLAPHCRQRSCELYIEGMGSDGTDQALGSHIKCLCVPLEQPGATEECATPCINPTCKYSALKWAMFGCKYSPGNPIIPLRCFSLPSYRMS</sequence>
<dbReference type="GO" id="GO:0017101">
    <property type="term" value="C:aminoacyl-tRNA synthetase multienzyme complex"/>
    <property type="evidence" value="ECO:0007669"/>
    <property type="project" value="TreeGrafter"/>
</dbReference>
<dbReference type="SUPFAM" id="SSF64586">
    <property type="entry name" value="C-terminal domain of ProRS"/>
    <property type="match status" value="1"/>
</dbReference>
<name>A0A7U2QY63_ASPFN</name>
<dbReference type="GO" id="GO:0006433">
    <property type="term" value="P:prolyl-tRNA aminoacylation"/>
    <property type="evidence" value="ECO:0007669"/>
    <property type="project" value="InterPro"/>
</dbReference>
<evidence type="ECO:0000259" key="7">
    <source>
        <dbReference type="PROSITE" id="PS50862"/>
    </source>
</evidence>
<dbReference type="Gene3D" id="3.30.110.30">
    <property type="entry name" value="C-terminal domain of ProRS"/>
    <property type="match status" value="1"/>
</dbReference>
<dbReference type="VEuPathDB" id="FungiDB:AFLA_011188"/>
<dbReference type="AlphaFoldDB" id="A0A7U2QY63"/>
<dbReference type="InterPro" id="IPR017449">
    <property type="entry name" value="Pro-tRNA_synth_II"/>
</dbReference>
<reference evidence="9" key="1">
    <citation type="journal article" date="2021" name="G3 (Bethesda)">
        <title>Chromosome assembled and annotated genome sequence of Aspergillus flavus NRRL 3357.</title>
        <authorList>
            <person name="Skerker J.M."/>
            <person name="Pianalto K.M."/>
            <person name="Mondo S.J."/>
            <person name="Yang K."/>
            <person name="Arkin A.P."/>
            <person name="Keller N.P."/>
            <person name="Grigoriev I.V."/>
            <person name="Louise Glass N.L."/>
        </authorList>
    </citation>
    <scope>NUCLEOTIDE SEQUENCE [LARGE SCALE GENOMIC DNA]</scope>
    <source>
        <strain evidence="9">ATCC 200026 / FGSC A1120 / IAM 13836 / NRRL 3357 / JCM 12722 / SRRC 167</strain>
    </source>
</reference>
<dbReference type="Gene3D" id="3.30.930.10">
    <property type="entry name" value="Bira Bifunctional Protein, Domain 2"/>
    <property type="match status" value="1"/>
</dbReference>
<organism evidence="8 9">
    <name type="scientific">Aspergillus flavus (strain ATCC 200026 / FGSC A1120 / IAM 13836 / NRRL 3357 / JCM 12722 / SRRC 167)</name>
    <dbReference type="NCBI Taxonomy" id="332952"/>
    <lineage>
        <taxon>Eukaryota</taxon>
        <taxon>Fungi</taxon>
        <taxon>Dikarya</taxon>
        <taxon>Ascomycota</taxon>
        <taxon>Pezizomycotina</taxon>
        <taxon>Eurotiomycetes</taxon>
        <taxon>Eurotiomycetidae</taxon>
        <taxon>Eurotiales</taxon>
        <taxon>Aspergillaceae</taxon>
        <taxon>Aspergillus</taxon>
        <taxon>Aspergillus subgen. Circumdati</taxon>
    </lineage>
</organism>
<dbReference type="PANTHER" id="PTHR43382">
    <property type="entry name" value="PROLYL-TRNA SYNTHETASE"/>
    <property type="match status" value="1"/>
</dbReference>
<evidence type="ECO:0000256" key="2">
    <source>
        <dbReference type="ARBA" id="ARBA00022598"/>
    </source>
</evidence>
<dbReference type="InterPro" id="IPR004154">
    <property type="entry name" value="Anticodon-bd"/>
</dbReference>
<dbReference type="Gene3D" id="3.40.50.800">
    <property type="entry name" value="Anticodon-binding domain"/>
    <property type="match status" value="1"/>
</dbReference>
<keyword evidence="4" id="KW-0067">ATP-binding</keyword>
<keyword evidence="2" id="KW-0436">Ligase</keyword>
<proteinExistence type="predicted"/>
<keyword evidence="5" id="KW-0648">Protein biosynthesis</keyword>
<evidence type="ECO:0000256" key="1">
    <source>
        <dbReference type="ARBA" id="ARBA00012831"/>
    </source>
</evidence>
<dbReference type="VEuPathDB" id="FungiDB:F9C07_11280"/>
<dbReference type="InterPro" id="IPR002314">
    <property type="entry name" value="aa-tRNA-synt_IIb"/>
</dbReference>
<evidence type="ECO:0000256" key="5">
    <source>
        <dbReference type="ARBA" id="ARBA00022917"/>
    </source>
</evidence>
<dbReference type="SUPFAM" id="SSF55681">
    <property type="entry name" value="Class II aaRS and biotin synthetases"/>
    <property type="match status" value="1"/>
</dbReference>
<evidence type="ECO:0000256" key="3">
    <source>
        <dbReference type="ARBA" id="ARBA00022741"/>
    </source>
</evidence>
<dbReference type="EC" id="6.1.1.15" evidence="1"/>
<dbReference type="PANTHER" id="PTHR43382:SF2">
    <property type="entry name" value="BIFUNCTIONAL GLUTAMATE_PROLINE--TRNA LIGASE"/>
    <property type="match status" value="1"/>
</dbReference>
<dbReference type="GO" id="GO:0004827">
    <property type="term" value="F:proline-tRNA ligase activity"/>
    <property type="evidence" value="ECO:0007669"/>
    <property type="project" value="UniProtKB-EC"/>
</dbReference>
<dbReference type="PROSITE" id="PS50862">
    <property type="entry name" value="AA_TRNA_LIGASE_II"/>
    <property type="match status" value="1"/>
</dbReference>
<dbReference type="InterPro" id="IPR004499">
    <property type="entry name" value="Pro-tRNA-ligase_IIa_arc-type"/>
</dbReference>
<dbReference type="Pfam" id="PF09180">
    <property type="entry name" value="ProRS-C_1"/>
    <property type="match status" value="1"/>
</dbReference>
<accession>A0A7U2QY63</accession>
<keyword evidence="6" id="KW-0030">Aminoacyl-tRNA synthetase</keyword>